<reference evidence="1 2" key="1">
    <citation type="submission" date="2019-08" db="EMBL/GenBank/DDBJ databases">
        <title>Gluconobacter frateurii HD924 genome.</title>
        <authorList>
            <person name="Liu Y."/>
            <person name="Zhang P."/>
        </authorList>
    </citation>
    <scope>NUCLEOTIDE SEQUENCE [LARGE SCALE GENOMIC DNA]</scope>
    <source>
        <strain evidence="1 2">HD924</strain>
    </source>
</reference>
<dbReference type="Proteomes" id="UP000323560">
    <property type="component" value="Chromosome"/>
</dbReference>
<dbReference type="KEGG" id="gti:FXF46_05510"/>
<evidence type="ECO:0008006" key="3">
    <source>
        <dbReference type="Google" id="ProtNLM"/>
    </source>
</evidence>
<accession>A0AAP9JHV8</accession>
<dbReference type="RefSeq" id="WP_148619999.1">
    <property type="nucleotide sequence ID" value="NZ_CP043043.1"/>
</dbReference>
<protein>
    <recommendedName>
        <fullName evidence="3">Alpha/beta hydrolase</fullName>
    </recommendedName>
</protein>
<evidence type="ECO:0000313" key="1">
    <source>
        <dbReference type="EMBL" id="QEH95794.1"/>
    </source>
</evidence>
<organism evidence="1 2">
    <name type="scientific">Gluconobacter thailandicus</name>
    <dbReference type="NCBI Taxonomy" id="257438"/>
    <lineage>
        <taxon>Bacteria</taxon>
        <taxon>Pseudomonadati</taxon>
        <taxon>Pseudomonadota</taxon>
        <taxon>Alphaproteobacteria</taxon>
        <taxon>Acetobacterales</taxon>
        <taxon>Acetobacteraceae</taxon>
        <taxon>Gluconobacter</taxon>
    </lineage>
</organism>
<dbReference type="InterPro" id="IPR029058">
    <property type="entry name" value="AB_hydrolase_fold"/>
</dbReference>
<dbReference type="SUPFAM" id="SSF53474">
    <property type="entry name" value="alpha/beta-Hydrolases"/>
    <property type="match status" value="1"/>
</dbReference>
<evidence type="ECO:0000313" key="2">
    <source>
        <dbReference type="Proteomes" id="UP000323560"/>
    </source>
</evidence>
<sequence>MIIFEGDELVVHYHQGNTDYALVTFEGAHETKNATKTFFGAPVVRKLGITCIGVTAKVDHWYISPDTSAVQECILNITKKFSKIVVIGISMGAHTALSWSKILNADTVLAMAPKWSLDPDECPVHQYYLTHNFRDSMKGMGIRKEQLQGRLFVAYDPLDEGDWEQSRLLSRKIPEVKIVNTYYSGHVIIHSLSGSNLFGKVISALAYGSDQDVYSAIAKSRRFNENNLNARLMRTSDRHAGLVAKTLMSPSVMQLQRKQKIFQNEALMGRLLYNLLLSDRFEEAAKFYDTATEIAVFGDIGNNQNTVVYKERFLILSHHGYVLCYNPREKTFCARNVIIPDREGLDVYAVKLTVGWVLAVRINMVETYFSFRDGKIKFTRALDDDHLIRLVPFSQDNEVYKYYAVHTETGYMCSHPDHRITLNAANLSDWERFTLLACMSQSVSEKTRKISDLSVCPETQSTVESFPEHSSSSDQNSPTFWQKWRDRLSG</sequence>
<dbReference type="EMBL" id="CP043043">
    <property type="protein sequence ID" value="QEH95794.1"/>
    <property type="molecule type" value="Genomic_DNA"/>
</dbReference>
<gene>
    <name evidence="1" type="ORF">FXF46_05510</name>
</gene>
<proteinExistence type="predicted"/>
<dbReference type="AlphaFoldDB" id="A0AAP9JHV8"/>
<name>A0AAP9JHV8_GLUTH</name>